<reference evidence="2" key="1">
    <citation type="submission" date="2017-06" db="EMBL/GenBank/DDBJ databases">
        <authorList>
            <person name="Varghese N."/>
            <person name="Submissions S."/>
        </authorList>
    </citation>
    <scope>NUCLEOTIDE SEQUENCE [LARGE SCALE GENOMIC DNA]</scope>
    <source>
        <strain evidence="2">JCM 23211</strain>
    </source>
</reference>
<accession>A0A239FRB6</accession>
<dbReference type="Proteomes" id="UP000198327">
    <property type="component" value="Unassembled WGS sequence"/>
</dbReference>
<dbReference type="SUPFAM" id="SSF88697">
    <property type="entry name" value="PUA domain-like"/>
    <property type="match status" value="1"/>
</dbReference>
<evidence type="ECO:0008006" key="3">
    <source>
        <dbReference type="Google" id="ProtNLM"/>
    </source>
</evidence>
<dbReference type="OrthoDB" id="359066at2"/>
<dbReference type="EMBL" id="FZOW01000003">
    <property type="protein sequence ID" value="SNS59487.1"/>
    <property type="molecule type" value="Genomic_DNA"/>
</dbReference>
<gene>
    <name evidence="1" type="ORF">SAMN05421642_103423</name>
</gene>
<dbReference type="InterPro" id="IPR015947">
    <property type="entry name" value="PUA-like_sf"/>
</dbReference>
<dbReference type="Gene3D" id="2.30.130.30">
    <property type="entry name" value="Hypothetical protein"/>
    <property type="match status" value="1"/>
</dbReference>
<dbReference type="RefSeq" id="WP_089244637.1">
    <property type="nucleotide sequence ID" value="NZ_FZOW01000003.1"/>
</dbReference>
<organism evidence="1 2">
    <name type="scientific">Rhodococcoides kyotonense</name>
    <dbReference type="NCBI Taxonomy" id="398843"/>
    <lineage>
        <taxon>Bacteria</taxon>
        <taxon>Bacillati</taxon>
        <taxon>Actinomycetota</taxon>
        <taxon>Actinomycetes</taxon>
        <taxon>Mycobacteriales</taxon>
        <taxon>Nocardiaceae</taxon>
        <taxon>Rhodococcoides</taxon>
    </lineage>
</organism>
<evidence type="ECO:0000313" key="1">
    <source>
        <dbReference type="EMBL" id="SNS59487.1"/>
    </source>
</evidence>
<dbReference type="AlphaFoldDB" id="A0A239FRB6"/>
<proteinExistence type="predicted"/>
<evidence type="ECO:0000313" key="2">
    <source>
        <dbReference type="Proteomes" id="UP000198327"/>
    </source>
</evidence>
<sequence length="142" mass="15851">MKALTVKQPWAWSIIFGGKDIENRSTNWSYRGRLAIHAGALEDRAGWSDERVTEEWMHATDWQADAIHIRSAVIGIVDLIDVHRDTGCCRPWGDSAPNEGGGRARNNRTHLVLDNVTILDQPIPCLGAQGLWTPPTQVLEVM</sequence>
<name>A0A239FRB6_9NOCA</name>
<protein>
    <recommendedName>
        <fullName evidence="3">ASCH domain-containing protein</fullName>
    </recommendedName>
</protein>
<keyword evidence="2" id="KW-1185">Reference proteome</keyword>